<sequence>MMFQYSFRYFFVILGGVFTLLSSCTKEELDIYKRPATLEPPIYQTLQSKGNFTSLLSVIDKSGYQRTLSSAGYWTFFAPNDDAFKTYFTSTGLTLASIDSVKAREIVQSMLVFNAFDQTRLPDYQSPLGWQEARAFRRKTAYYTGFYDETTFEGTKLKAVSLNRPNNNYIVGDNNNKHISYFTSEYFSAIGLSATDYNYFYPNTPYTGFNVMEAKVVNPDIFAENGMIHEIDHVLNPQPSIDEFLRTKPQYSVFRNLIEKYASTYALNDPMTIKYSNLTGKGDKVYVKTFNKQASSGKFLTFAPNCENFLKNAENDSQLDMWTAFVPTNDVLTQYINNVLLENYTSLDAMPPGIIIDLINAHLFPTTVWPSKFRNSFNALGEEARFDANADVVEKKVLSNAMFYGTNRVQASNLFSSVYSKTYLDPKFSIMTRILDLDWKNTILNPRVNYTLFMISDEAFKAAGYDYDPSKFVSNIANSEWGYTPPGSTTRTPGTSVLASLQRIVATSIIYTPQNQLNDLSGKGVIDAINGEYIKFENNKIYSTGIKNAPITVTSAKTATNGKVYYTNGLLNFAPSNTSLADPIGKDLSVLGATADLPYYNFYQYLKNSTVFTAATFAIAGVNEGSFYTFFVPDNAAIQAAVNAGLLPGTGTGAVKTPNFNPTSLLDKKIVEDFINYHILNKKVVATDGKESGAMETLLKDAVGDPVKVSVINAVGSMQLADATSKKSNVRVDKSNNLSNRAMIHLIDGYLKAN</sequence>
<feature type="domain" description="FAS1" evidence="1">
    <location>
        <begin position="415"/>
        <end position="571"/>
    </location>
</feature>
<protein>
    <submittedName>
        <fullName evidence="2">Putative surface protein with fasciclin (FAS1) repeats</fullName>
    </submittedName>
</protein>
<proteinExistence type="predicted"/>
<feature type="domain" description="FAS1" evidence="1">
    <location>
        <begin position="39"/>
        <end position="235"/>
    </location>
</feature>
<name>A0A841EJF8_9BACT</name>
<dbReference type="PROSITE" id="PS50213">
    <property type="entry name" value="FAS1"/>
    <property type="match status" value="3"/>
</dbReference>
<evidence type="ECO:0000259" key="1">
    <source>
        <dbReference type="PROSITE" id="PS50213"/>
    </source>
</evidence>
<organism evidence="2 3">
    <name type="scientific">Arcicella rosea</name>
    <dbReference type="NCBI Taxonomy" id="502909"/>
    <lineage>
        <taxon>Bacteria</taxon>
        <taxon>Pseudomonadati</taxon>
        <taxon>Bacteroidota</taxon>
        <taxon>Cytophagia</taxon>
        <taxon>Cytophagales</taxon>
        <taxon>Flectobacillaceae</taxon>
        <taxon>Arcicella</taxon>
    </lineage>
</organism>
<keyword evidence="3" id="KW-1185">Reference proteome</keyword>
<dbReference type="PANTHER" id="PTHR10900">
    <property type="entry name" value="PERIOSTIN-RELATED"/>
    <property type="match status" value="1"/>
</dbReference>
<dbReference type="Pfam" id="PF02469">
    <property type="entry name" value="Fasciclin"/>
    <property type="match status" value="2"/>
</dbReference>
<feature type="domain" description="FAS1" evidence="1">
    <location>
        <begin position="587"/>
        <end position="751"/>
    </location>
</feature>
<evidence type="ECO:0000313" key="3">
    <source>
        <dbReference type="Proteomes" id="UP000524404"/>
    </source>
</evidence>
<dbReference type="SUPFAM" id="SSF82153">
    <property type="entry name" value="FAS1 domain"/>
    <property type="match status" value="2"/>
</dbReference>
<dbReference type="AlphaFoldDB" id="A0A841EJF8"/>
<accession>A0A841EJF8</accession>
<dbReference type="Gene3D" id="2.30.180.10">
    <property type="entry name" value="FAS1 domain"/>
    <property type="match status" value="3"/>
</dbReference>
<dbReference type="Proteomes" id="UP000524404">
    <property type="component" value="Unassembled WGS sequence"/>
</dbReference>
<reference evidence="2 3" key="1">
    <citation type="submission" date="2020-08" db="EMBL/GenBank/DDBJ databases">
        <title>Functional genomics of gut bacteria from endangered species of beetles.</title>
        <authorList>
            <person name="Carlos-Shanley C."/>
        </authorList>
    </citation>
    <scope>NUCLEOTIDE SEQUENCE [LARGE SCALE GENOMIC DNA]</scope>
    <source>
        <strain evidence="2 3">S00070</strain>
    </source>
</reference>
<dbReference type="EMBL" id="JACHKT010000022">
    <property type="protein sequence ID" value="MBB6004327.1"/>
    <property type="molecule type" value="Genomic_DNA"/>
</dbReference>
<dbReference type="InterPro" id="IPR050904">
    <property type="entry name" value="Adhesion/Biosynth-related"/>
</dbReference>
<comment type="caution">
    <text evidence="2">The sequence shown here is derived from an EMBL/GenBank/DDBJ whole genome shotgun (WGS) entry which is preliminary data.</text>
</comment>
<evidence type="ECO:0000313" key="2">
    <source>
        <dbReference type="EMBL" id="MBB6004327.1"/>
    </source>
</evidence>
<dbReference type="RefSeq" id="WP_184135262.1">
    <property type="nucleotide sequence ID" value="NZ_JACHKT010000022.1"/>
</dbReference>
<dbReference type="InterPro" id="IPR036378">
    <property type="entry name" value="FAS1_dom_sf"/>
</dbReference>
<dbReference type="PANTHER" id="PTHR10900:SF77">
    <property type="entry name" value="FI19380P1"/>
    <property type="match status" value="1"/>
</dbReference>
<dbReference type="InterPro" id="IPR000782">
    <property type="entry name" value="FAS1_domain"/>
</dbReference>
<gene>
    <name evidence="2" type="ORF">HNP25_002990</name>
</gene>